<organism evidence="1 2">
    <name type="scientific">Senna tora</name>
    <dbReference type="NCBI Taxonomy" id="362788"/>
    <lineage>
        <taxon>Eukaryota</taxon>
        <taxon>Viridiplantae</taxon>
        <taxon>Streptophyta</taxon>
        <taxon>Embryophyta</taxon>
        <taxon>Tracheophyta</taxon>
        <taxon>Spermatophyta</taxon>
        <taxon>Magnoliopsida</taxon>
        <taxon>eudicotyledons</taxon>
        <taxon>Gunneridae</taxon>
        <taxon>Pentapetalae</taxon>
        <taxon>rosids</taxon>
        <taxon>fabids</taxon>
        <taxon>Fabales</taxon>
        <taxon>Fabaceae</taxon>
        <taxon>Caesalpinioideae</taxon>
        <taxon>Cassia clade</taxon>
        <taxon>Senna</taxon>
    </lineage>
</organism>
<keyword evidence="2" id="KW-1185">Reference proteome</keyword>
<name>A0A834WEC0_9FABA</name>
<dbReference type="AlphaFoldDB" id="A0A834WEC0"/>
<protein>
    <submittedName>
        <fullName evidence="1">Uncharacterized protein</fullName>
    </submittedName>
</protein>
<accession>A0A834WEC0</accession>
<reference evidence="1" key="1">
    <citation type="submission" date="2020-09" db="EMBL/GenBank/DDBJ databases">
        <title>Genome-Enabled Discovery of Anthraquinone Biosynthesis in Senna tora.</title>
        <authorList>
            <person name="Kang S.-H."/>
            <person name="Pandey R.P."/>
            <person name="Lee C.-M."/>
            <person name="Sim J.-S."/>
            <person name="Jeong J.-T."/>
            <person name="Choi B.-S."/>
            <person name="Jung M."/>
            <person name="Ginzburg D."/>
            <person name="Zhao K."/>
            <person name="Won S.Y."/>
            <person name="Oh T.-J."/>
            <person name="Yu Y."/>
            <person name="Kim N.-H."/>
            <person name="Lee O.R."/>
            <person name="Lee T.-H."/>
            <person name="Bashyal P."/>
            <person name="Kim T.-S."/>
            <person name="Lee W.-H."/>
            <person name="Kawkins C."/>
            <person name="Kim C.-K."/>
            <person name="Kim J.S."/>
            <person name="Ahn B.O."/>
            <person name="Rhee S.Y."/>
            <person name="Sohng J.K."/>
        </authorList>
    </citation>
    <scope>NUCLEOTIDE SEQUENCE</scope>
    <source>
        <tissue evidence="1">Leaf</tissue>
    </source>
</reference>
<dbReference type="Proteomes" id="UP000634136">
    <property type="component" value="Unassembled WGS sequence"/>
</dbReference>
<dbReference type="EMBL" id="JAAIUW010000008">
    <property type="protein sequence ID" value="KAF7817818.1"/>
    <property type="molecule type" value="Genomic_DNA"/>
</dbReference>
<evidence type="ECO:0000313" key="2">
    <source>
        <dbReference type="Proteomes" id="UP000634136"/>
    </source>
</evidence>
<gene>
    <name evidence="1" type="ORF">G2W53_023273</name>
</gene>
<proteinExistence type="predicted"/>
<evidence type="ECO:0000313" key="1">
    <source>
        <dbReference type="EMBL" id="KAF7817818.1"/>
    </source>
</evidence>
<sequence>MAFVRFDLQRGVRRRPDSKQKSPWI</sequence>
<comment type="caution">
    <text evidence="1">The sequence shown here is derived from an EMBL/GenBank/DDBJ whole genome shotgun (WGS) entry which is preliminary data.</text>
</comment>